<proteinExistence type="predicted"/>
<comment type="caution">
    <text evidence="1">The sequence shown here is derived from an EMBL/GenBank/DDBJ whole genome shotgun (WGS) entry which is preliminary data.</text>
</comment>
<dbReference type="AlphaFoldDB" id="A0A834WXS8"/>
<gene>
    <name evidence="1" type="ORF">G2W53_008767</name>
</gene>
<dbReference type="EMBL" id="JAAIUW010000004">
    <property type="protein sequence ID" value="KAF7833908.1"/>
    <property type="molecule type" value="Genomic_DNA"/>
</dbReference>
<organism evidence="1 2">
    <name type="scientific">Senna tora</name>
    <dbReference type="NCBI Taxonomy" id="362788"/>
    <lineage>
        <taxon>Eukaryota</taxon>
        <taxon>Viridiplantae</taxon>
        <taxon>Streptophyta</taxon>
        <taxon>Embryophyta</taxon>
        <taxon>Tracheophyta</taxon>
        <taxon>Spermatophyta</taxon>
        <taxon>Magnoliopsida</taxon>
        <taxon>eudicotyledons</taxon>
        <taxon>Gunneridae</taxon>
        <taxon>Pentapetalae</taxon>
        <taxon>rosids</taxon>
        <taxon>fabids</taxon>
        <taxon>Fabales</taxon>
        <taxon>Fabaceae</taxon>
        <taxon>Caesalpinioideae</taxon>
        <taxon>Cassia clade</taxon>
        <taxon>Senna</taxon>
    </lineage>
</organism>
<sequence>MAFSLDGHAIIAQLIFKSGEEVASIA</sequence>
<keyword evidence="2" id="KW-1185">Reference proteome</keyword>
<evidence type="ECO:0000313" key="1">
    <source>
        <dbReference type="EMBL" id="KAF7833908.1"/>
    </source>
</evidence>
<dbReference type="Proteomes" id="UP000634136">
    <property type="component" value="Unassembled WGS sequence"/>
</dbReference>
<evidence type="ECO:0000313" key="2">
    <source>
        <dbReference type="Proteomes" id="UP000634136"/>
    </source>
</evidence>
<accession>A0A834WXS8</accession>
<name>A0A834WXS8_9FABA</name>
<protein>
    <submittedName>
        <fullName evidence="1">Uncharacterized protein</fullName>
    </submittedName>
</protein>
<reference evidence="1" key="1">
    <citation type="submission" date="2020-09" db="EMBL/GenBank/DDBJ databases">
        <title>Genome-Enabled Discovery of Anthraquinone Biosynthesis in Senna tora.</title>
        <authorList>
            <person name="Kang S.-H."/>
            <person name="Pandey R.P."/>
            <person name="Lee C.-M."/>
            <person name="Sim J.-S."/>
            <person name="Jeong J.-T."/>
            <person name="Choi B.-S."/>
            <person name="Jung M."/>
            <person name="Ginzburg D."/>
            <person name="Zhao K."/>
            <person name="Won S.Y."/>
            <person name="Oh T.-J."/>
            <person name="Yu Y."/>
            <person name="Kim N.-H."/>
            <person name="Lee O.R."/>
            <person name="Lee T.-H."/>
            <person name="Bashyal P."/>
            <person name="Kim T.-S."/>
            <person name="Lee W.-H."/>
            <person name="Kawkins C."/>
            <person name="Kim C.-K."/>
            <person name="Kim J.S."/>
            <person name="Ahn B.O."/>
            <person name="Rhee S.Y."/>
            <person name="Sohng J.K."/>
        </authorList>
    </citation>
    <scope>NUCLEOTIDE SEQUENCE</scope>
    <source>
        <tissue evidence="1">Leaf</tissue>
    </source>
</reference>